<proteinExistence type="predicted"/>
<organism evidence="3 4">
    <name type="scientific">Labeo rohita</name>
    <name type="common">Indian major carp</name>
    <name type="synonym">Cyprinus rohita</name>
    <dbReference type="NCBI Taxonomy" id="84645"/>
    <lineage>
        <taxon>Eukaryota</taxon>
        <taxon>Metazoa</taxon>
        <taxon>Chordata</taxon>
        <taxon>Craniata</taxon>
        <taxon>Vertebrata</taxon>
        <taxon>Euteleostomi</taxon>
        <taxon>Actinopterygii</taxon>
        <taxon>Neopterygii</taxon>
        <taxon>Teleostei</taxon>
        <taxon>Ostariophysi</taxon>
        <taxon>Cypriniformes</taxon>
        <taxon>Cyprinidae</taxon>
        <taxon>Labeoninae</taxon>
        <taxon>Labeonini</taxon>
        <taxon>Labeo</taxon>
    </lineage>
</organism>
<evidence type="ECO:0000313" key="3">
    <source>
        <dbReference type="EMBL" id="KAI2651247.1"/>
    </source>
</evidence>
<evidence type="ECO:0000313" key="4">
    <source>
        <dbReference type="Proteomes" id="UP000830375"/>
    </source>
</evidence>
<feature type="signal peptide" evidence="2">
    <location>
        <begin position="1"/>
        <end position="18"/>
    </location>
</feature>
<comment type="caution">
    <text evidence="3">The sequence shown here is derived from an EMBL/GenBank/DDBJ whole genome shotgun (WGS) entry which is preliminary data.</text>
</comment>
<feature type="region of interest" description="Disordered" evidence="1">
    <location>
        <begin position="154"/>
        <end position="173"/>
    </location>
</feature>
<sequence>MTQSVVIGLLWAVHFGNGTPITITVTHSSVIYTQTAMWILGRNVSSEDDLINATPDPEPSPQSLHCVELKPEPTNDGEPKLAATTEPSLHGAPELRIAAQTSWRLRGFSIWTYMPTIPVSLVSAMEAVCELSARPESPEAHKCPPTLPLLPPLLLSSGSPSAHPQPTISSESRALPLPVNPAAPSWVLALSSLPWPSSPLAPPASLILLALPWSVIIHPSPQDSAPPASPRPSVSPGPSFSIPLAPPWSSVALAPPWPYGYPPLPWSPEPSVPPWPSGSSSSHWLIGSPSSPRASLPALVSLLESSMASPSSSSTVGCLSSCGLSPTWLLLLQVPPVSI</sequence>
<reference evidence="3 4" key="1">
    <citation type="submission" date="2022-01" db="EMBL/GenBank/DDBJ databases">
        <title>A high-quality chromosome-level genome assembly of rohu carp, Labeo rohita.</title>
        <authorList>
            <person name="Arick M.A. II"/>
            <person name="Hsu C.-Y."/>
            <person name="Magbanua Z."/>
            <person name="Pechanova O."/>
            <person name="Grover C."/>
            <person name="Miller E."/>
            <person name="Thrash A."/>
            <person name="Ezzel L."/>
            <person name="Alam S."/>
            <person name="Benzie J."/>
            <person name="Hamilton M."/>
            <person name="Karsi A."/>
            <person name="Lawrence M.L."/>
            <person name="Peterson D.G."/>
        </authorList>
    </citation>
    <scope>NUCLEOTIDE SEQUENCE [LARGE SCALE GENOMIC DNA]</scope>
    <source>
        <strain evidence="4">BAU-BD-2019</strain>
        <tissue evidence="3">Blood</tissue>
    </source>
</reference>
<feature type="chain" id="PRO_5045357731" evidence="2">
    <location>
        <begin position="19"/>
        <end position="339"/>
    </location>
</feature>
<name>A0ABQ8LKQ5_LABRO</name>
<evidence type="ECO:0000256" key="2">
    <source>
        <dbReference type="SAM" id="SignalP"/>
    </source>
</evidence>
<evidence type="ECO:0000256" key="1">
    <source>
        <dbReference type="SAM" id="MobiDB-lite"/>
    </source>
</evidence>
<protein>
    <submittedName>
        <fullName evidence="3">Uncharacterized protein</fullName>
    </submittedName>
</protein>
<gene>
    <name evidence="3" type="ORF">H4Q32_019292</name>
</gene>
<dbReference type="Proteomes" id="UP000830375">
    <property type="component" value="Unassembled WGS sequence"/>
</dbReference>
<keyword evidence="4" id="KW-1185">Reference proteome</keyword>
<accession>A0ABQ8LKQ5</accession>
<dbReference type="EMBL" id="JACTAM010000021">
    <property type="protein sequence ID" value="KAI2651247.1"/>
    <property type="molecule type" value="Genomic_DNA"/>
</dbReference>
<feature type="compositionally biased region" description="Polar residues" evidence="1">
    <location>
        <begin position="162"/>
        <end position="172"/>
    </location>
</feature>
<keyword evidence="2" id="KW-0732">Signal</keyword>